<dbReference type="SUPFAM" id="SSF52540">
    <property type="entry name" value="P-loop containing nucleoside triphosphate hydrolases"/>
    <property type="match status" value="1"/>
</dbReference>
<dbReference type="AlphaFoldDB" id="A0AAW0B9U6"/>
<evidence type="ECO:0000256" key="2">
    <source>
        <dbReference type="SAM" id="MobiDB-lite"/>
    </source>
</evidence>
<gene>
    <name evidence="4" type="ORF">VNI00_016975</name>
</gene>
<dbReference type="EMBL" id="JAYKXP010000149">
    <property type="protein sequence ID" value="KAK7022770.1"/>
    <property type="molecule type" value="Genomic_DNA"/>
</dbReference>
<dbReference type="PANTHER" id="PTHR10039">
    <property type="entry name" value="AMELOGENIN"/>
    <property type="match status" value="1"/>
</dbReference>
<feature type="compositionally biased region" description="Low complexity" evidence="2">
    <location>
        <begin position="220"/>
        <end position="245"/>
    </location>
</feature>
<protein>
    <recommendedName>
        <fullName evidence="3">Nephrocystin 3-like N-terminal domain-containing protein</fullName>
    </recommendedName>
</protein>
<feature type="compositionally biased region" description="Polar residues" evidence="2">
    <location>
        <begin position="257"/>
        <end position="274"/>
    </location>
</feature>
<feature type="compositionally biased region" description="Polar residues" evidence="2">
    <location>
        <begin position="147"/>
        <end position="162"/>
    </location>
</feature>
<feature type="compositionally biased region" description="Polar residues" evidence="2">
    <location>
        <begin position="113"/>
        <end position="123"/>
    </location>
</feature>
<evidence type="ECO:0000256" key="1">
    <source>
        <dbReference type="ARBA" id="ARBA00022737"/>
    </source>
</evidence>
<feature type="region of interest" description="Disordered" evidence="2">
    <location>
        <begin position="83"/>
        <end position="274"/>
    </location>
</feature>
<dbReference type="Proteomes" id="UP001383192">
    <property type="component" value="Unassembled WGS sequence"/>
</dbReference>
<name>A0AAW0B9U6_9AGAR</name>
<evidence type="ECO:0000313" key="4">
    <source>
        <dbReference type="EMBL" id="KAK7022770.1"/>
    </source>
</evidence>
<proteinExistence type="predicted"/>
<feature type="domain" description="Nephrocystin 3-like N-terminal" evidence="3">
    <location>
        <begin position="341"/>
        <end position="501"/>
    </location>
</feature>
<dbReference type="Pfam" id="PF24883">
    <property type="entry name" value="NPHP3_N"/>
    <property type="match status" value="1"/>
</dbReference>
<evidence type="ECO:0000259" key="3">
    <source>
        <dbReference type="Pfam" id="PF24883"/>
    </source>
</evidence>
<dbReference type="InterPro" id="IPR056884">
    <property type="entry name" value="NPHP3-like_N"/>
</dbReference>
<comment type="caution">
    <text evidence="4">The sequence shown here is derived from an EMBL/GenBank/DDBJ whole genome shotgun (WGS) entry which is preliminary data.</text>
</comment>
<keyword evidence="1" id="KW-0677">Repeat</keyword>
<sequence>MPIIELPDTNHRVLEPESSNTGAEDRVHPAAGPSDQSGSYHQPVESLHQSRMDPHIKNAFHFLLCNDFSPQNPLPTPSYDQPMYSGISFNSDGHTLQAQKSQVTEGSSERSPDVNTRVLSANTRKVFGGNGLPRSHPNSHFRMEVTPPSNETLQYSNQQHSHSGFVDASPSPLPSFMMRHPSPQPRYPSDPNQPTDHADTNQPADLSQQYLSNHPHTHSHPSQQHHPYPNILNTSHSSSSTAHTPITPPARSLPNPDEQTSMSTRHAPQASVSNSGHIDIRHGQLNNIVGNQTNLNYTVYPNDPMQMLWNEIADVGAMYNSGARYPPPRCHKDTRKRIQKSILEWARDKDPTTECLCWLSGPAGAGKSAIAQTIAEKTDPEGMLVSSFFFGRDDPQRNNPSRLFLVIAHDLAHKFPEFRCLIEQVIKQTPSVLKASINVQLEKLILEPWSLLSRTECSRLIVIDALDECSTGPIQQEVLHLIALLLSRFHNRLPRILLCSRPEPWIRETLDHKGFGLPVRRLNLNDNWETRSDIKCFLRNGFYRIRESPRCKGFNLPTSWPSYQDIDHLVKNACGQFIYAQTVLRFVEDEFHNPRQQLDRILGICCDAEAGSPFEPLDILYRQILSTCPRRRQLRDVLGAIMHYPRDWRSHGFGDIPFTSNIIEILYGLCPGDVVSILRGMHSVIDFREDGILNIRHKSFEDFLEDGSRSHEYFIDKDVYHHNFVLCTLQGVATLAKQGFHPSLYDNFLVTDMIDFVMQVTWQLAETPDMIKSHKHPQQLGHVFHVATINPAGYFDFMIKSSIFLKQRFPFQSLCELFEEVQKHNIKQGLFVGNSYSFIQQWSIPWLTLQVRAEPSQSHQIIDNFAMLLGLWRMCIDVEDLPSDSDSLHFSWSDLLWSFKSHLMSNLQIVGVVKGYKCTCKQQDFPSHICVDGDYKVSLHSAIMCWLPLIVHAVHHSGILMGLSIGIEDLILQEKQLPNHDINYQMKKVSPPQASFGPEDHDVYSTRLLKCYIYFLVNPACKEDFTFRTYLLQSATCSCGAKIQMLEIFMRYLNTWDLDKLDWSLEWLKSFPPIYASKTAEAISKYNELKARLADLLSTWTDWKEGQISRSDLGKMIFGVLAPDISPSSLQNLNGKV</sequence>
<reference evidence="4 5" key="1">
    <citation type="submission" date="2024-01" db="EMBL/GenBank/DDBJ databases">
        <title>A draft genome for a cacao thread blight-causing isolate of Paramarasmius palmivorus.</title>
        <authorList>
            <person name="Baruah I.K."/>
            <person name="Bukari Y."/>
            <person name="Amoako-Attah I."/>
            <person name="Meinhardt L.W."/>
            <person name="Bailey B.A."/>
            <person name="Cohen S.P."/>
        </authorList>
    </citation>
    <scope>NUCLEOTIDE SEQUENCE [LARGE SCALE GENOMIC DNA]</scope>
    <source>
        <strain evidence="4 5">GH-12</strain>
    </source>
</reference>
<dbReference type="PANTHER" id="PTHR10039:SF17">
    <property type="entry name" value="FUNGAL STAND N-TERMINAL GOODBYE DOMAIN-CONTAINING PROTEIN-RELATED"/>
    <property type="match status" value="1"/>
</dbReference>
<evidence type="ECO:0000313" key="5">
    <source>
        <dbReference type="Proteomes" id="UP001383192"/>
    </source>
</evidence>
<keyword evidence="5" id="KW-1185">Reference proteome</keyword>
<organism evidence="4 5">
    <name type="scientific">Paramarasmius palmivorus</name>
    <dbReference type="NCBI Taxonomy" id="297713"/>
    <lineage>
        <taxon>Eukaryota</taxon>
        <taxon>Fungi</taxon>
        <taxon>Dikarya</taxon>
        <taxon>Basidiomycota</taxon>
        <taxon>Agaricomycotina</taxon>
        <taxon>Agaricomycetes</taxon>
        <taxon>Agaricomycetidae</taxon>
        <taxon>Agaricales</taxon>
        <taxon>Marasmiineae</taxon>
        <taxon>Marasmiaceae</taxon>
        <taxon>Paramarasmius</taxon>
    </lineage>
</organism>
<feature type="compositionally biased region" description="Polar residues" evidence="2">
    <location>
        <begin position="190"/>
        <end position="212"/>
    </location>
</feature>
<accession>A0AAW0B9U6</accession>
<feature type="compositionally biased region" description="Polar residues" evidence="2">
    <location>
        <begin position="87"/>
        <end position="106"/>
    </location>
</feature>
<feature type="region of interest" description="Disordered" evidence="2">
    <location>
        <begin position="1"/>
        <end position="49"/>
    </location>
</feature>
<dbReference type="Gene3D" id="3.40.50.300">
    <property type="entry name" value="P-loop containing nucleotide triphosphate hydrolases"/>
    <property type="match status" value="1"/>
</dbReference>
<dbReference type="InterPro" id="IPR027417">
    <property type="entry name" value="P-loop_NTPase"/>
</dbReference>